<organism evidence="2 3">
    <name type="scientific">Aneurinibacillus thermoaerophilus</name>
    <dbReference type="NCBI Taxonomy" id="143495"/>
    <lineage>
        <taxon>Bacteria</taxon>
        <taxon>Bacillati</taxon>
        <taxon>Bacillota</taxon>
        <taxon>Bacilli</taxon>
        <taxon>Bacillales</taxon>
        <taxon>Paenibacillaceae</taxon>
        <taxon>Aneurinibacillus group</taxon>
        <taxon>Aneurinibacillus</taxon>
    </lineage>
</organism>
<protein>
    <recommendedName>
        <fullName evidence="4">Toxin ETX/toxin MTX2</fullName>
    </recommendedName>
</protein>
<feature type="signal peptide" evidence="1">
    <location>
        <begin position="1"/>
        <end position="31"/>
    </location>
</feature>
<dbReference type="Proteomes" id="UP000826616">
    <property type="component" value="Plasmid pAT1"/>
</dbReference>
<dbReference type="GeneID" id="97143497"/>
<gene>
    <name evidence="2" type="ORF">K3F53_19140</name>
</gene>
<evidence type="ECO:0000313" key="3">
    <source>
        <dbReference type="Proteomes" id="UP000826616"/>
    </source>
</evidence>
<keyword evidence="3" id="KW-1185">Reference proteome</keyword>
<dbReference type="RefSeq" id="WP_220561183.1">
    <property type="nucleotide sequence ID" value="NZ_CP080765.1"/>
</dbReference>
<geneLocation type="plasmid" evidence="2 3">
    <name>pAT1</name>
</geneLocation>
<proteinExistence type="predicted"/>
<evidence type="ECO:0000313" key="2">
    <source>
        <dbReference type="EMBL" id="QYY44759.1"/>
    </source>
</evidence>
<keyword evidence="1" id="KW-0732">Signal</keyword>
<reference evidence="2 3" key="1">
    <citation type="submission" date="2021-08" db="EMBL/GenBank/DDBJ databases">
        <title>Complete genome sequence of the strain Aneurinibacillus thermoaerophilus CCM 8960.</title>
        <authorList>
            <person name="Musilova J."/>
            <person name="Kourilova X."/>
            <person name="Pernicova I."/>
            <person name="Bezdicek M."/>
            <person name="Lengerova M."/>
            <person name="Obruca S."/>
            <person name="Sedlar K."/>
        </authorList>
    </citation>
    <scope>NUCLEOTIDE SEQUENCE [LARGE SCALE GENOMIC DNA]</scope>
    <source>
        <strain evidence="2 3">CCM 8960</strain>
        <plasmid evidence="2 3">pAT1</plasmid>
    </source>
</reference>
<evidence type="ECO:0008006" key="4">
    <source>
        <dbReference type="Google" id="ProtNLM"/>
    </source>
</evidence>
<evidence type="ECO:0000256" key="1">
    <source>
        <dbReference type="SAM" id="SignalP"/>
    </source>
</evidence>
<name>A0ABX8YGG5_ANETH</name>
<dbReference type="EMBL" id="CP080765">
    <property type="protein sequence ID" value="QYY44759.1"/>
    <property type="molecule type" value="Genomic_DNA"/>
</dbReference>
<sequence length="179" mass="19361">MVNKSIKKRLGVTSILALSLIVSAMPTKANAAEEIAPPEEISSIHNNSTVTPYFINDFRNVKRDVKTYETWSDYKRVSDNLVTGGAGGSISANQSVTFTTTVSGNIAGLGISTSGSISSSVGYTLNVPPNKRVYMGYRVRYSVEEGTNCLVDIVTGKVLSSSKYVVKRPIYGEYALLNY</sequence>
<keyword evidence="2" id="KW-0614">Plasmid</keyword>
<feature type="chain" id="PRO_5045423937" description="Toxin ETX/toxin MTX2" evidence="1">
    <location>
        <begin position="32"/>
        <end position="179"/>
    </location>
</feature>
<accession>A0ABX8YGG5</accession>